<keyword evidence="6" id="KW-0539">Nucleus</keyword>
<dbReference type="InterPro" id="IPR013087">
    <property type="entry name" value="Znf_C2H2_type"/>
</dbReference>
<dbReference type="PROSITE" id="PS50157">
    <property type="entry name" value="ZINC_FINGER_C2H2_2"/>
    <property type="match status" value="7"/>
</dbReference>
<feature type="domain" description="C2H2-type" evidence="9">
    <location>
        <begin position="12"/>
        <end position="40"/>
    </location>
</feature>
<protein>
    <recommendedName>
        <fullName evidence="9">C2H2-type domain-containing protein</fullName>
    </recommendedName>
</protein>
<comment type="subcellular location">
    <subcellularLocation>
        <location evidence="1">Nucleus</location>
    </subcellularLocation>
</comment>
<dbReference type="Pfam" id="PF13912">
    <property type="entry name" value="zf-C2H2_6"/>
    <property type="match status" value="1"/>
</dbReference>
<proteinExistence type="predicted"/>
<feature type="domain" description="C2H2-type" evidence="9">
    <location>
        <begin position="233"/>
        <end position="255"/>
    </location>
</feature>
<dbReference type="FunFam" id="3.30.160.60:FF:000624">
    <property type="entry name" value="zinc finger protein 697"/>
    <property type="match status" value="1"/>
</dbReference>
<evidence type="ECO:0000256" key="6">
    <source>
        <dbReference type="ARBA" id="ARBA00023242"/>
    </source>
</evidence>
<dbReference type="Gene3D" id="3.30.160.60">
    <property type="entry name" value="Classic Zinc Finger"/>
    <property type="match status" value="5"/>
</dbReference>
<dbReference type="Proteomes" id="UP001211907">
    <property type="component" value="Unassembled WGS sequence"/>
</dbReference>
<organism evidence="10 11">
    <name type="scientific">Physocladia obscura</name>
    <dbReference type="NCBI Taxonomy" id="109957"/>
    <lineage>
        <taxon>Eukaryota</taxon>
        <taxon>Fungi</taxon>
        <taxon>Fungi incertae sedis</taxon>
        <taxon>Chytridiomycota</taxon>
        <taxon>Chytridiomycota incertae sedis</taxon>
        <taxon>Chytridiomycetes</taxon>
        <taxon>Chytridiales</taxon>
        <taxon>Chytriomycetaceae</taxon>
        <taxon>Physocladia</taxon>
    </lineage>
</organism>
<evidence type="ECO:0000256" key="5">
    <source>
        <dbReference type="ARBA" id="ARBA00022833"/>
    </source>
</evidence>
<dbReference type="EMBL" id="JADGJH010003313">
    <property type="protein sequence ID" value="KAJ3091885.1"/>
    <property type="molecule type" value="Genomic_DNA"/>
</dbReference>
<dbReference type="PANTHER" id="PTHR24394">
    <property type="entry name" value="ZINC FINGER PROTEIN"/>
    <property type="match status" value="1"/>
</dbReference>
<keyword evidence="11" id="KW-1185">Reference proteome</keyword>
<evidence type="ECO:0000256" key="7">
    <source>
        <dbReference type="PROSITE-ProRule" id="PRU00042"/>
    </source>
</evidence>
<accession>A0AAD5SPW4</accession>
<evidence type="ECO:0000256" key="4">
    <source>
        <dbReference type="ARBA" id="ARBA00022771"/>
    </source>
</evidence>
<sequence length="386" mass="43077">MMAGSGMGGMDFECLTCFATFDSPTKVVAHSRQQHQSETMPEMEQTSESRREPQFPDMMDSADTGVTITDYYNAVSARPISRPDVCSSTPLVNADADVDAYADVEIDDSSLVNGNGSKQVIKCPDCSAFFKSPSQLDRHTAVHSTDKPFTCDICSASFKRPQELPQHMIYNHMNNSQFKCKHCDLTFPSTKLKSHSLTHITEKPFKCDQCDSTFKRAEYLRQHGLVHSTDFPFQCSDCDAKFKRANQLKLHVSNHVKVTGAFKCKVCFDPFDSKIEMQVHEDTAHALQFKCDSCPMSYKTARSLTKHEIESHNTSKQTKRTVSSNASSAMSTDEVLAIVDLAETNNICDTEAIGCELCSKTFQSMGAKEYHQKIHKLEACENCGKV</sequence>
<dbReference type="AlphaFoldDB" id="A0AAD5SPW4"/>
<dbReference type="GO" id="GO:0000981">
    <property type="term" value="F:DNA-binding transcription factor activity, RNA polymerase II-specific"/>
    <property type="evidence" value="ECO:0007669"/>
    <property type="project" value="TreeGrafter"/>
</dbReference>
<gene>
    <name evidence="10" type="ORF">HK100_007073</name>
</gene>
<keyword evidence="3" id="KW-0677">Repeat</keyword>
<feature type="domain" description="C2H2-type" evidence="9">
    <location>
        <begin position="149"/>
        <end position="177"/>
    </location>
</feature>
<evidence type="ECO:0000256" key="3">
    <source>
        <dbReference type="ARBA" id="ARBA00022737"/>
    </source>
</evidence>
<dbReference type="GO" id="GO:0005634">
    <property type="term" value="C:nucleus"/>
    <property type="evidence" value="ECO:0007669"/>
    <property type="project" value="UniProtKB-SubCell"/>
</dbReference>
<dbReference type="PROSITE" id="PS00028">
    <property type="entry name" value="ZINC_FINGER_C2H2_1"/>
    <property type="match status" value="8"/>
</dbReference>
<feature type="domain" description="C2H2-type" evidence="9">
    <location>
        <begin position="353"/>
        <end position="380"/>
    </location>
</feature>
<feature type="domain" description="C2H2-type" evidence="9">
    <location>
        <begin position="121"/>
        <end position="148"/>
    </location>
</feature>
<evidence type="ECO:0000256" key="2">
    <source>
        <dbReference type="ARBA" id="ARBA00022723"/>
    </source>
</evidence>
<dbReference type="SMART" id="SM00355">
    <property type="entry name" value="ZnF_C2H2"/>
    <property type="match status" value="9"/>
</dbReference>
<feature type="domain" description="C2H2-type" evidence="9">
    <location>
        <begin position="205"/>
        <end position="232"/>
    </location>
</feature>
<evidence type="ECO:0000256" key="1">
    <source>
        <dbReference type="ARBA" id="ARBA00004123"/>
    </source>
</evidence>
<feature type="non-terminal residue" evidence="10">
    <location>
        <position position="1"/>
    </location>
</feature>
<feature type="region of interest" description="Disordered" evidence="8">
    <location>
        <begin position="29"/>
        <end position="60"/>
    </location>
</feature>
<dbReference type="InterPro" id="IPR036236">
    <property type="entry name" value="Znf_C2H2_sf"/>
</dbReference>
<dbReference type="PANTHER" id="PTHR24394:SF29">
    <property type="entry name" value="MYONEURIN"/>
    <property type="match status" value="1"/>
</dbReference>
<name>A0AAD5SPW4_9FUNG</name>
<dbReference type="Pfam" id="PF00096">
    <property type="entry name" value="zf-C2H2"/>
    <property type="match status" value="4"/>
</dbReference>
<comment type="caution">
    <text evidence="10">The sequence shown here is derived from an EMBL/GenBank/DDBJ whole genome shotgun (WGS) entry which is preliminary data.</text>
</comment>
<dbReference type="GO" id="GO:0008270">
    <property type="term" value="F:zinc ion binding"/>
    <property type="evidence" value="ECO:0007669"/>
    <property type="project" value="UniProtKB-KW"/>
</dbReference>
<feature type="compositionally biased region" description="Polar residues" evidence="8">
    <location>
        <begin position="314"/>
        <end position="327"/>
    </location>
</feature>
<evidence type="ECO:0000313" key="11">
    <source>
        <dbReference type="Proteomes" id="UP001211907"/>
    </source>
</evidence>
<evidence type="ECO:0000259" key="9">
    <source>
        <dbReference type="PROSITE" id="PS50157"/>
    </source>
</evidence>
<feature type="region of interest" description="Disordered" evidence="8">
    <location>
        <begin position="307"/>
        <end position="327"/>
    </location>
</feature>
<reference evidence="10" key="1">
    <citation type="submission" date="2020-05" db="EMBL/GenBank/DDBJ databases">
        <title>Phylogenomic resolution of chytrid fungi.</title>
        <authorList>
            <person name="Stajich J.E."/>
            <person name="Amses K."/>
            <person name="Simmons R."/>
            <person name="Seto K."/>
            <person name="Myers J."/>
            <person name="Bonds A."/>
            <person name="Quandt C.A."/>
            <person name="Barry K."/>
            <person name="Liu P."/>
            <person name="Grigoriev I."/>
            <person name="Longcore J.E."/>
            <person name="James T.Y."/>
        </authorList>
    </citation>
    <scope>NUCLEOTIDE SEQUENCE</scope>
    <source>
        <strain evidence="10">JEL0513</strain>
    </source>
</reference>
<keyword evidence="4 7" id="KW-0863">Zinc-finger</keyword>
<keyword evidence="2" id="KW-0479">Metal-binding</keyword>
<feature type="domain" description="C2H2-type" evidence="9">
    <location>
        <begin position="289"/>
        <end position="317"/>
    </location>
</feature>
<evidence type="ECO:0000256" key="8">
    <source>
        <dbReference type="SAM" id="MobiDB-lite"/>
    </source>
</evidence>
<keyword evidence="5" id="KW-0862">Zinc</keyword>
<evidence type="ECO:0000313" key="10">
    <source>
        <dbReference type="EMBL" id="KAJ3091885.1"/>
    </source>
</evidence>
<dbReference type="SUPFAM" id="SSF57667">
    <property type="entry name" value="beta-beta-alpha zinc fingers"/>
    <property type="match status" value="3"/>
</dbReference>